<reference evidence="3 4" key="1">
    <citation type="submission" date="2020-10" db="EMBL/GenBank/DDBJ databases">
        <title>Phylogeny of dyella-like bacteria.</title>
        <authorList>
            <person name="Fu J."/>
        </authorList>
    </citation>
    <scope>NUCLEOTIDE SEQUENCE [LARGE SCALE GENOMIC DNA]</scope>
    <source>
        <strain evidence="3 4">KACC 19113</strain>
    </source>
</reference>
<accession>A0ABW8JDT8</accession>
<dbReference type="Proteomes" id="UP001620339">
    <property type="component" value="Unassembled WGS sequence"/>
</dbReference>
<dbReference type="Gene3D" id="3.40.50.300">
    <property type="entry name" value="P-loop containing nucleotide triphosphate hydrolases"/>
    <property type="match status" value="1"/>
</dbReference>
<feature type="transmembrane region" description="Helical" evidence="1">
    <location>
        <begin position="180"/>
        <end position="206"/>
    </location>
</feature>
<gene>
    <name evidence="3" type="ORF">ISP25_19545</name>
</gene>
<sequence>MQTDSTRDEIRKLHFIHDEAATTDEFGSHDRVASAVAQVISEDHKLKVIGLLGPWGSGKSTVVSLVQQKLNDDSDGAKKIRSYVFTYDAWQHQNDPPRRAFLDTLIQFLVTQKLTEDKLWREKLDRLNRKIDDTTVTSTPMLTPSGKWILLSLLAVPFGQALITKASFKSLFHASGWTTFDGILCAIGIVLAIAPLIVAIGIYIAWRPTWNPRNPTFKTRGNWLQHKREHEESSILSIFMNRQITTNRNRVIREPDPTAIEFQNIFREIMEAVASVNGRYRFIFVIDNLDRLPEADAIAMWGTIRSFFLGAEETQALRKVTLSPTVLLPIDEKAVRAIFRGESEARANSFMDKTFDLSFRITQPVTSRWDTYLAKKMGSVFGSEMDREWPKIVSRFYLSSQTQNSGMPITPRGINKLVNDIATCWLQWHKTENISFAAIAYYCVFQVSIENNPVAEISSPRAGVTEIDPDWAQSVAAIHYGAKPEEAKQILIEQPLRNAIHNNNISTFEELSKIPGFGMVLLRIAEGWRAQAVSTPDEILLTVGLLDRMSLDDLSDLRQIKQILRLAIQSTSSWGSFSPEQSKALASLIPDNRGFGRSEFLAKMSEILRVALSGAAAAAKFPEAFVAFWAAAAKSDSGIGALPVHIYVPGDARNFFKVKLAFQGNDALSSRFATDADAGLALQGLASDTKVSTDAALAVQTARIAMEVYKEADWKPLVQELASYARDNGSNTPAVSAATQIIGLLRPTRPEAKAHIDLMIAGGQIANKLKLAYGQNDDAFAGTCLALFMVSDTDPVDPNPDTLAVALSERLGMLNALDKGLQEFRGEDDIVGFLYDAVTRSAAISGIAKRIFSHRVLHDRIGTLRTAQIIKNYDGYLAFLDADLVENFLKIFTGYGSFWKVMDDEPLGGNVTKIYKVLIACDDSSIQSFARQKLSIRLGTVDGDEWKAAIRSGASPYDIAADFANVLPETLGLTALWTPLNEMTDEVLQSTTHDVRVRWFVCASFLNDSGRKTLYHNVGEQITHGAAVAEVHELLELGGQSFIDEGGFAQASDQSVRRVVYPSLENQAGLESLLRWVSAVKGWVDDARAETREQLATLLIEQKSKSDPVLAERFAALYEGLALPPISFEIKEDGAGDSNPTS</sequence>
<feature type="domain" description="KAP NTPase" evidence="2">
    <location>
        <begin position="31"/>
        <end position="422"/>
    </location>
</feature>
<keyword evidence="1" id="KW-0812">Transmembrane</keyword>
<dbReference type="EMBL" id="JADIKK010000008">
    <property type="protein sequence ID" value="MFK2879271.1"/>
    <property type="molecule type" value="Genomic_DNA"/>
</dbReference>
<comment type="caution">
    <text evidence="3">The sequence shown here is derived from an EMBL/GenBank/DDBJ whole genome shotgun (WGS) entry which is preliminary data.</text>
</comment>
<dbReference type="Pfam" id="PF07693">
    <property type="entry name" value="KAP_NTPase"/>
    <property type="match status" value="1"/>
</dbReference>
<keyword evidence="4" id="KW-1185">Reference proteome</keyword>
<dbReference type="InterPro" id="IPR011646">
    <property type="entry name" value="KAP_P-loop"/>
</dbReference>
<protein>
    <recommendedName>
        <fullName evidence="2">KAP NTPase domain-containing protein</fullName>
    </recommendedName>
</protein>
<dbReference type="InterPro" id="IPR027417">
    <property type="entry name" value="P-loop_NTPase"/>
</dbReference>
<evidence type="ECO:0000259" key="2">
    <source>
        <dbReference type="Pfam" id="PF07693"/>
    </source>
</evidence>
<dbReference type="RefSeq" id="WP_404616095.1">
    <property type="nucleotide sequence ID" value="NZ_JADIKK010000008.1"/>
</dbReference>
<organism evidence="3 4">
    <name type="scientific">Rhodanobacter hydrolyticus</name>
    <dbReference type="NCBI Taxonomy" id="2250595"/>
    <lineage>
        <taxon>Bacteria</taxon>
        <taxon>Pseudomonadati</taxon>
        <taxon>Pseudomonadota</taxon>
        <taxon>Gammaproteobacteria</taxon>
        <taxon>Lysobacterales</taxon>
        <taxon>Rhodanobacteraceae</taxon>
        <taxon>Rhodanobacter</taxon>
    </lineage>
</organism>
<dbReference type="SUPFAM" id="SSF52540">
    <property type="entry name" value="P-loop containing nucleoside triphosphate hydrolases"/>
    <property type="match status" value="1"/>
</dbReference>
<keyword evidence="1" id="KW-0472">Membrane</keyword>
<name>A0ABW8JDT8_9GAMM</name>
<proteinExistence type="predicted"/>
<evidence type="ECO:0000313" key="3">
    <source>
        <dbReference type="EMBL" id="MFK2879271.1"/>
    </source>
</evidence>
<evidence type="ECO:0000313" key="4">
    <source>
        <dbReference type="Proteomes" id="UP001620339"/>
    </source>
</evidence>
<keyword evidence="1" id="KW-1133">Transmembrane helix</keyword>
<evidence type="ECO:0000256" key="1">
    <source>
        <dbReference type="SAM" id="Phobius"/>
    </source>
</evidence>